<dbReference type="PRINTS" id="PR01415">
    <property type="entry name" value="ANKYRIN"/>
</dbReference>
<feature type="repeat" description="ANK" evidence="3">
    <location>
        <begin position="591"/>
        <end position="623"/>
    </location>
</feature>
<dbReference type="SUPFAM" id="SSF48403">
    <property type="entry name" value="Ankyrin repeat"/>
    <property type="match status" value="3"/>
</dbReference>
<dbReference type="PANTHER" id="PTHR24198">
    <property type="entry name" value="ANKYRIN REPEAT AND PROTEIN KINASE DOMAIN-CONTAINING PROTEIN"/>
    <property type="match status" value="1"/>
</dbReference>
<dbReference type="Pfam" id="PF00023">
    <property type="entry name" value="Ank"/>
    <property type="match status" value="1"/>
</dbReference>
<feature type="repeat" description="ANK" evidence="3">
    <location>
        <begin position="662"/>
        <end position="694"/>
    </location>
</feature>
<dbReference type="PROSITE" id="PS50297">
    <property type="entry name" value="ANK_REP_REGION"/>
    <property type="match status" value="6"/>
</dbReference>
<dbReference type="InterPro" id="IPR002110">
    <property type="entry name" value="Ankyrin_rpt"/>
</dbReference>
<keyword evidence="5" id="KW-1185">Reference proteome</keyword>
<keyword evidence="2 3" id="KW-0040">ANK repeat</keyword>
<proteinExistence type="predicted"/>
<accession>A0A9W8Z241</accession>
<reference evidence="4" key="1">
    <citation type="submission" date="2022-10" db="EMBL/GenBank/DDBJ databases">
        <title>Tapping the CABI collections for fungal endophytes: first genome assemblies for Collariella, Neodidymelliopsis, Ascochyta clinopodiicola, Didymella pomorum, Didymosphaeria variabile, Neocosmospora piperis and Neocucurbitaria cava.</title>
        <authorList>
            <person name="Hill R."/>
        </authorList>
    </citation>
    <scope>NUCLEOTIDE SEQUENCE</scope>
    <source>
        <strain evidence="4">IMI 355082</strain>
    </source>
</reference>
<feature type="repeat" description="ANK" evidence="3">
    <location>
        <begin position="557"/>
        <end position="579"/>
    </location>
</feature>
<sequence length="1290" mass="144724">MENDATISPYSAAALLQAIEQAQSQGLCPNRIWQSGGRFSGWHQELWKTLNAFCENLPERALSHEDHSACTLDYCEFSSRNFTAVRQYHEGYAYEAGDDKQITKNHTDPAICFPIQGLFDDSILVKAIECGRLTPWSLDGLAILEHPRPFMAISHVWSDGTGAGSWNSKKINFCLYKYFRNIAEKFGCEGIWWDTLCVPQDRVSRDKALGIMDLNYAYARFTLVHDRFLRNLPFEGPNQACFALVTSAWFTRGWTALELSQSRKVKIVFSDSIQDLDHDILKKAGNYAAQIIRNLRNKKFAGLEDLLSALTPRYTSWPKDRAKVAGLLAKIPPNASQDQDTWQRDIYQDILRSIGKISHGHLFHKAATMGGGFSWCPTNIFEFPQTDVPATLTVKQNGDLEGHWKVVELDDKLCEQVLERAVWGSRHSLLEEIVRQAIQENRHRIVTIGDTKDWVELDDDERAWQCLVHAKEKTTMGEFAKCSVPPVQEQECLVDEEVLNNWVPETRNDASKDPKPSSRDVTFDESCNWTALHRAAWLGIEPFRNNDFDALSQQDCRGQNALHLAGERGHSRLVESLLRADIRSMDVLDCKGQTPLHRAAWGGSVDTVHIIATLGRTVEIRDKLGHTALHVAALMGFDQVIKYLCTESATQAMDFVNLETKSGLTALHYASMRGNSQAVRHLLDAGAAVNVANNLQSWDPLHLAADHGQTSVVELLIKKGAKPERPDASGWTALHLAAMSGHLEVARILVSAQPKLIWRQDQQGWLPMDFAVMNGHIAVFDKVFKLHMSIESLRSLISGLQETLNPVVERGPSMRELKRVNRWQSLLESMGPETQVSSRLPRKLGWTCMHLAAIDGQSVTQRILLLQDNGYSSKPLAPSFSALHFAVQHSLYGTVGLLIQLGASLEVHITTGGDRSEVGWTPLQRALRREDSLMVRLLTGNGADCRARNEKSRTLMGWVAEYGLARSMEILLGVGNVDPDDSDLGVEGQHGIQLENITPVSLAAFYGHERVVRMLLGTKRVRLEPTREYRSPLSYAVQGGNEGIVKLMLEHYESAGVLDFSLNDADPHTASHDTPLMIAARKGYDGIARMLLDYGASTNAGTRHGFPLFYAAAEGHENIVKLLYSVSGLSPRDGVLRVKNIARFRPQRGGRQMELSWNPLFVAAYRGHEAMIRLLLTNKHFHVSFDRDEHDRSPLTYAAMFGYEGIVKALLENCRVFDTIDFKDVWGNPPRWYAYKSGFGRIVELLDERSEKGSWRLTLALRGQKVFKTEVGKKPAYLDDELIPIETDDP</sequence>
<organism evidence="4 5">
    <name type="scientific">Gnomoniopsis smithogilvyi</name>
    <dbReference type="NCBI Taxonomy" id="1191159"/>
    <lineage>
        <taxon>Eukaryota</taxon>
        <taxon>Fungi</taxon>
        <taxon>Dikarya</taxon>
        <taxon>Ascomycota</taxon>
        <taxon>Pezizomycotina</taxon>
        <taxon>Sordariomycetes</taxon>
        <taxon>Sordariomycetidae</taxon>
        <taxon>Diaporthales</taxon>
        <taxon>Gnomoniaceae</taxon>
        <taxon>Gnomoniopsis</taxon>
    </lineage>
</organism>
<dbReference type="OrthoDB" id="20872at2759"/>
<evidence type="ECO:0000256" key="3">
    <source>
        <dbReference type="PROSITE-ProRule" id="PRU00023"/>
    </source>
</evidence>
<comment type="caution">
    <text evidence="4">The sequence shown here is derived from an EMBL/GenBank/DDBJ whole genome shotgun (WGS) entry which is preliminary data.</text>
</comment>
<feature type="repeat" description="ANK" evidence="3">
    <location>
        <begin position="729"/>
        <end position="751"/>
    </location>
</feature>
<name>A0A9W8Z241_9PEZI</name>
<dbReference type="Pfam" id="PF12796">
    <property type="entry name" value="Ank_2"/>
    <property type="match status" value="5"/>
</dbReference>
<dbReference type="PROSITE" id="PS50088">
    <property type="entry name" value="ANK_REPEAT"/>
    <property type="match status" value="7"/>
</dbReference>
<keyword evidence="1" id="KW-0677">Repeat</keyword>
<gene>
    <name evidence="4" type="ORF">N0V93_000379</name>
</gene>
<dbReference type="Gene3D" id="1.25.40.20">
    <property type="entry name" value="Ankyrin repeat-containing domain"/>
    <property type="match status" value="5"/>
</dbReference>
<dbReference type="SMART" id="SM00248">
    <property type="entry name" value="ANK"/>
    <property type="match status" value="17"/>
</dbReference>
<protein>
    <recommendedName>
        <fullName evidence="6">Heterokaryon incompatibility domain-containing protein</fullName>
    </recommendedName>
</protein>
<feature type="repeat" description="ANK" evidence="3">
    <location>
        <begin position="696"/>
        <end position="728"/>
    </location>
</feature>
<dbReference type="PANTHER" id="PTHR24198:SF165">
    <property type="entry name" value="ANKYRIN REPEAT-CONTAINING PROTEIN-RELATED"/>
    <property type="match status" value="1"/>
</dbReference>
<evidence type="ECO:0000256" key="1">
    <source>
        <dbReference type="ARBA" id="ARBA00022737"/>
    </source>
</evidence>
<dbReference type="EMBL" id="JAPEVB010000001">
    <property type="protein sequence ID" value="KAJ4396160.1"/>
    <property type="molecule type" value="Genomic_DNA"/>
</dbReference>
<evidence type="ECO:0008006" key="6">
    <source>
        <dbReference type="Google" id="ProtNLM"/>
    </source>
</evidence>
<evidence type="ECO:0000313" key="4">
    <source>
        <dbReference type="EMBL" id="KAJ4396160.1"/>
    </source>
</evidence>
<dbReference type="Proteomes" id="UP001140453">
    <property type="component" value="Unassembled WGS sequence"/>
</dbReference>
<feature type="repeat" description="ANK" evidence="3">
    <location>
        <begin position="1071"/>
        <end position="1103"/>
    </location>
</feature>
<evidence type="ECO:0000313" key="5">
    <source>
        <dbReference type="Proteomes" id="UP001140453"/>
    </source>
</evidence>
<dbReference type="InterPro" id="IPR036770">
    <property type="entry name" value="Ankyrin_rpt-contain_sf"/>
</dbReference>
<feature type="repeat" description="ANK" evidence="3">
    <location>
        <begin position="918"/>
        <end position="950"/>
    </location>
</feature>
<evidence type="ECO:0000256" key="2">
    <source>
        <dbReference type="ARBA" id="ARBA00023043"/>
    </source>
</evidence>